<evidence type="ECO:0000259" key="7">
    <source>
        <dbReference type="Pfam" id="PF01292"/>
    </source>
</evidence>
<gene>
    <name evidence="8" type="ORF">GCM10011494_32850</name>
</gene>
<reference evidence="8" key="1">
    <citation type="journal article" date="2014" name="Int. J. Syst. Evol. Microbiol.">
        <title>Complete genome sequence of Corynebacterium casei LMG S-19264T (=DSM 44701T), isolated from a smear-ripened cheese.</title>
        <authorList>
            <consortium name="US DOE Joint Genome Institute (JGI-PGF)"/>
            <person name="Walter F."/>
            <person name="Albersmeier A."/>
            <person name="Kalinowski J."/>
            <person name="Ruckert C."/>
        </authorList>
    </citation>
    <scope>NUCLEOTIDE SEQUENCE</scope>
    <source>
        <strain evidence="8">CGMCC 1.15095</strain>
    </source>
</reference>
<feature type="transmembrane region" description="Helical" evidence="6">
    <location>
        <begin position="246"/>
        <end position="269"/>
    </location>
</feature>
<evidence type="ECO:0000256" key="4">
    <source>
        <dbReference type="ARBA" id="ARBA00022989"/>
    </source>
</evidence>
<sequence>MMSVGQPECDSAAPDRPRGGALVRRHRLSTRVWHWVNAVTLLVMLMSGLMIFNAHPRLYWGEYGANFDEPWLKIGTLRNTRTGEDSGFLQVGSRRFDTTGVLGLWKDAEGRERRHAFPYWATIPSQYSLSVARIWHLAFAWVLALGLLFHLLWSLINGHLRRDIHVTRAEWNPRHLWHEIWRHARLRFPTGAAALRYNSLQKLSYAGVLFILLPLMIVTGLAMSPATDAWAPIVTEAFGGRQSARSVHFIAAFLLIAFFLVHIVMVVLAGPFNEVRAMISGNYRLPKEKGE</sequence>
<dbReference type="PANTHER" id="PTHR30485">
    <property type="entry name" value="NI/FE-HYDROGENASE 1 B-TYPE CYTOCHROME SUBUNIT"/>
    <property type="match status" value="1"/>
</dbReference>
<dbReference type="PANTHER" id="PTHR30485:SF1">
    <property type="entry name" value="CYTOCHROME YDHU-RELATED"/>
    <property type="match status" value="1"/>
</dbReference>
<dbReference type="GO" id="GO:0005886">
    <property type="term" value="C:plasma membrane"/>
    <property type="evidence" value="ECO:0007669"/>
    <property type="project" value="UniProtKB-SubCell"/>
</dbReference>
<dbReference type="Gene3D" id="1.20.950.20">
    <property type="entry name" value="Transmembrane di-heme cytochromes, Chain C"/>
    <property type="match status" value="1"/>
</dbReference>
<comment type="caution">
    <text evidence="8">The sequence shown here is derived from an EMBL/GenBank/DDBJ whole genome shotgun (WGS) entry which is preliminary data.</text>
</comment>
<dbReference type="GO" id="GO:0020037">
    <property type="term" value="F:heme binding"/>
    <property type="evidence" value="ECO:0007669"/>
    <property type="project" value="TreeGrafter"/>
</dbReference>
<dbReference type="InterPro" id="IPR016174">
    <property type="entry name" value="Di-haem_cyt_TM"/>
</dbReference>
<dbReference type="GO" id="GO:0022904">
    <property type="term" value="P:respiratory electron transport chain"/>
    <property type="evidence" value="ECO:0007669"/>
    <property type="project" value="InterPro"/>
</dbReference>
<feature type="transmembrane region" description="Helical" evidence="6">
    <location>
        <begin position="205"/>
        <end position="226"/>
    </location>
</feature>
<evidence type="ECO:0000256" key="5">
    <source>
        <dbReference type="ARBA" id="ARBA00023136"/>
    </source>
</evidence>
<feature type="transmembrane region" description="Helical" evidence="6">
    <location>
        <begin position="32"/>
        <end position="52"/>
    </location>
</feature>
<keyword evidence="9" id="KW-1185">Reference proteome</keyword>
<protein>
    <recommendedName>
        <fullName evidence="7">Cytochrome b561 bacterial/Ni-hydrogenase domain-containing protein</fullName>
    </recommendedName>
</protein>
<dbReference type="AlphaFoldDB" id="A0A916TUL1"/>
<evidence type="ECO:0000256" key="3">
    <source>
        <dbReference type="ARBA" id="ARBA00022692"/>
    </source>
</evidence>
<keyword evidence="2" id="KW-1003">Cell membrane</keyword>
<dbReference type="Pfam" id="PF01292">
    <property type="entry name" value="Ni_hydr_CYTB"/>
    <property type="match status" value="1"/>
</dbReference>
<evidence type="ECO:0000313" key="8">
    <source>
        <dbReference type="EMBL" id="GGC11503.1"/>
    </source>
</evidence>
<keyword evidence="3 6" id="KW-0812">Transmembrane</keyword>
<dbReference type="GO" id="GO:0009055">
    <property type="term" value="F:electron transfer activity"/>
    <property type="evidence" value="ECO:0007669"/>
    <property type="project" value="InterPro"/>
</dbReference>
<organism evidence="8 9">
    <name type="scientific">Novosphingobium endophyticum</name>
    <dbReference type="NCBI Taxonomy" id="1955250"/>
    <lineage>
        <taxon>Bacteria</taxon>
        <taxon>Pseudomonadati</taxon>
        <taxon>Pseudomonadota</taxon>
        <taxon>Alphaproteobacteria</taxon>
        <taxon>Sphingomonadales</taxon>
        <taxon>Sphingomonadaceae</taxon>
        <taxon>Novosphingobium</taxon>
    </lineage>
</organism>
<name>A0A916TUL1_9SPHN</name>
<accession>A0A916TUL1</accession>
<comment type="subcellular location">
    <subcellularLocation>
        <location evidence="1">Cell membrane</location>
        <topology evidence="1">Multi-pass membrane protein</topology>
    </subcellularLocation>
</comment>
<keyword evidence="4 6" id="KW-1133">Transmembrane helix</keyword>
<dbReference type="SUPFAM" id="SSF81342">
    <property type="entry name" value="Transmembrane di-heme cytochromes"/>
    <property type="match status" value="1"/>
</dbReference>
<evidence type="ECO:0000256" key="1">
    <source>
        <dbReference type="ARBA" id="ARBA00004651"/>
    </source>
</evidence>
<feature type="transmembrane region" description="Helical" evidence="6">
    <location>
        <begin position="134"/>
        <end position="156"/>
    </location>
</feature>
<dbReference type="InterPro" id="IPR011577">
    <property type="entry name" value="Cyt_b561_bac/Ni-Hgenase"/>
</dbReference>
<reference evidence="8" key="2">
    <citation type="submission" date="2020-09" db="EMBL/GenBank/DDBJ databases">
        <authorList>
            <person name="Sun Q."/>
            <person name="Zhou Y."/>
        </authorList>
    </citation>
    <scope>NUCLEOTIDE SEQUENCE</scope>
    <source>
        <strain evidence="8">CGMCC 1.15095</strain>
    </source>
</reference>
<keyword evidence="5 6" id="KW-0472">Membrane</keyword>
<evidence type="ECO:0000256" key="2">
    <source>
        <dbReference type="ARBA" id="ARBA00022475"/>
    </source>
</evidence>
<proteinExistence type="predicted"/>
<evidence type="ECO:0000313" key="9">
    <source>
        <dbReference type="Proteomes" id="UP000608154"/>
    </source>
</evidence>
<dbReference type="InterPro" id="IPR051542">
    <property type="entry name" value="Hydrogenase_cytochrome"/>
</dbReference>
<evidence type="ECO:0000256" key="6">
    <source>
        <dbReference type="SAM" id="Phobius"/>
    </source>
</evidence>
<dbReference type="Proteomes" id="UP000608154">
    <property type="component" value="Unassembled WGS sequence"/>
</dbReference>
<feature type="domain" description="Cytochrome b561 bacterial/Ni-hydrogenase" evidence="7">
    <location>
        <begin position="25"/>
        <end position="281"/>
    </location>
</feature>
<dbReference type="EMBL" id="BMHK01000030">
    <property type="protein sequence ID" value="GGC11503.1"/>
    <property type="molecule type" value="Genomic_DNA"/>
</dbReference>